<reference evidence="3 4" key="1">
    <citation type="submission" date="2019-03" db="EMBL/GenBank/DDBJ databases">
        <title>First draft genome of Liparis tanakae, snailfish: a comprehensive survey of snailfish specific genes.</title>
        <authorList>
            <person name="Kim W."/>
            <person name="Song I."/>
            <person name="Jeong J.-H."/>
            <person name="Kim D."/>
            <person name="Kim S."/>
            <person name="Ryu S."/>
            <person name="Song J.Y."/>
            <person name="Lee S.K."/>
        </authorList>
    </citation>
    <scope>NUCLEOTIDE SEQUENCE [LARGE SCALE GENOMIC DNA]</scope>
    <source>
        <tissue evidence="3">Muscle</tissue>
    </source>
</reference>
<keyword evidence="2" id="KW-1133">Transmembrane helix</keyword>
<evidence type="ECO:0000313" key="3">
    <source>
        <dbReference type="EMBL" id="TNN64141.1"/>
    </source>
</evidence>
<feature type="transmembrane region" description="Helical" evidence="2">
    <location>
        <begin position="138"/>
        <end position="158"/>
    </location>
</feature>
<feature type="compositionally biased region" description="Basic and acidic residues" evidence="1">
    <location>
        <begin position="82"/>
        <end position="99"/>
    </location>
</feature>
<comment type="caution">
    <text evidence="3">The sequence shown here is derived from an EMBL/GenBank/DDBJ whole genome shotgun (WGS) entry which is preliminary data.</text>
</comment>
<keyword evidence="4" id="KW-1185">Reference proteome</keyword>
<feature type="region of interest" description="Disordered" evidence="1">
    <location>
        <begin position="64"/>
        <end position="135"/>
    </location>
</feature>
<name>A0A4Z2HEU3_9TELE</name>
<gene>
    <name evidence="3" type="ORF">EYF80_025639</name>
</gene>
<feature type="compositionally biased region" description="Low complexity" evidence="1">
    <location>
        <begin position="101"/>
        <end position="112"/>
    </location>
</feature>
<evidence type="ECO:0000256" key="2">
    <source>
        <dbReference type="SAM" id="Phobius"/>
    </source>
</evidence>
<keyword evidence="2" id="KW-0472">Membrane</keyword>
<dbReference type="Proteomes" id="UP000314294">
    <property type="component" value="Unassembled WGS sequence"/>
</dbReference>
<dbReference type="AlphaFoldDB" id="A0A4Z2HEU3"/>
<evidence type="ECO:0000256" key="1">
    <source>
        <dbReference type="SAM" id="MobiDB-lite"/>
    </source>
</evidence>
<organism evidence="3 4">
    <name type="scientific">Liparis tanakae</name>
    <name type="common">Tanaka's snailfish</name>
    <dbReference type="NCBI Taxonomy" id="230148"/>
    <lineage>
        <taxon>Eukaryota</taxon>
        <taxon>Metazoa</taxon>
        <taxon>Chordata</taxon>
        <taxon>Craniata</taxon>
        <taxon>Vertebrata</taxon>
        <taxon>Euteleostomi</taxon>
        <taxon>Actinopterygii</taxon>
        <taxon>Neopterygii</taxon>
        <taxon>Teleostei</taxon>
        <taxon>Neoteleostei</taxon>
        <taxon>Acanthomorphata</taxon>
        <taxon>Eupercaria</taxon>
        <taxon>Perciformes</taxon>
        <taxon>Cottioidei</taxon>
        <taxon>Cottales</taxon>
        <taxon>Liparidae</taxon>
        <taxon>Liparis</taxon>
    </lineage>
</organism>
<proteinExistence type="predicted"/>
<evidence type="ECO:0000313" key="4">
    <source>
        <dbReference type="Proteomes" id="UP000314294"/>
    </source>
</evidence>
<protein>
    <submittedName>
        <fullName evidence="3">Uncharacterized protein</fullName>
    </submittedName>
</protein>
<feature type="transmembrane region" description="Helical" evidence="2">
    <location>
        <begin position="212"/>
        <end position="230"/>
    </location>
</feature>
<dbReference type="EMBL" id="SRLO01000258">
    <property type="protein sequence ID" value="TNN64141.1"/>
    <property type="molecule type" value="Genomic_DNA"/>
</dbReference>
<feature type="region of interest" description="Disordered" evidence="1">
    <location>
        <begin position="1"/>
        <end position="23"/>
    </location>
</feature>
<feature type="compositionally biased region" description="Basic and acidic residues" evidence="1">
    <location>
        <begin position="113"/>
        <end position="126"/>
    </location>
</feature>
<sequence>MPPRTDWHMANSGRGSRKRTRMHRRLTLRGACWKKSRAGLTISTTTRYREKKSEGELRKEADTRIMGILRESPRLKRPLAHRLSDSEQQERRNRYEKKSARAASSAESSTDATEGRGGERRSERRNTQSSSSVRRGELGGAAVGHAAALLFIIVIVGVHPRSSIFLVLPLHSFYFPQLCTLFTDFPLLLILSIFCDTRVTKLFCPFNHRDTLTLLLIPLHPLTLLLFIHLLHRRLPLLALGLLPDLHGVFLPQLLLAPLVVLHLVGELRLVLRPDQVGPRPLHQAQLPELQLLGRLVVPQQHRALQVLQGLLLVQLLGDDKGTRGQGEVQRAYVPVHTALCIRPCAYGPVHTALCIRPSAYGPLHTALCTRPSAHGPLAPETCLSGRSREEAAVVARQQHLPLVLATLQLVVLPLAPQKPRLLLRLQLLQTLLLVHQPLLLLPLRGRLVLIQLLERRKEDRLI</sequence>
<feature type="transmembrane region" description="Helical" evidence="2">
    <location>
        <begin position="173"/>
        <end position="191"/>
    </location>
</feature>
<accession>A0A4Z2HEU3</accession>
<keyword evidence="2" id="KW-0812">Transmembrane</keyword>